<feature type="chain" id="PRO_5010255482" evidence="4">
    <location>
        <begin position="21"/>
        <end position="475"/>
    </location>
</feature>
<feature type="disulfide bond" evidence="1">
    <location>
        <begin position="342"/>
        <end position="359"/>
    </location>
</feature>
<dbReference type="Pfam" id="PF00008">
    <property type="entry name" value="EGF"/>
    <property type="match status" value="2"/>
</dbReference>
<dbReference type="SMART" id="SM00181">
    <property type="entry name" value="EGF"/>
    <property type="match status" value="3"/>
</dbReference>
<dbReference type="SUPFAM" id="SSF57196">
    <property type="entry name" value="EGF/Laminin"/>
    <property type="match status" value="3"/>
</dbReference>
<keyword evidence="3" id="KW-1133">Transmembrane helix</keyword>
<keyword evidence="1" id="KW-0245">EGF-like domain</keyword>
<feature type="region of interest" description="Disordered" evidence="2">
    <location>
        <begin position="427"/>
        <end position="475"/>
    </location>
</feature>
<dbReference type="AlphaFoldDB" id="A0A1S3JRT2"/>
<feature type="signal peptide" evidence="4">
    <location>
        <begin position="1"/>
        <end position="20"/>
    </location>
</feature>
<dbReference type="PROSITE" id="PS50026">
    <property type="entry name" value="EGF_3"/>
    <property type="match status" value="3"/>
</dbReference>
<name>A0A1S3JRT2_LINAN</name>
<dbReference type="PANTHER" id="PTHR24044:SF417">
    <property type="entry name" value="WEARY, ISOFORM B"/>
    <property type="match status" value="1"/>
</dbReference>
<reference evidence="7" key="1">
    <citation type="submission" date="2025-08" db="UniProtKB">
        <authorList>
            <consortium name="RefSeq"/>
        </authorList>
    </citation>
    <scope>IDENTIFICATION</scope>
    <source>
        <tissue evidence="7">Gonads</tissue>
    </source>
</reference>
<gene>
    <name evidence="7" type="primary">LOC106175302</name>
</gene>
<dbReference type="PANTHER" id="PTHR24044">
    <property type="entry name" value="NOTCH LIGAND FAMILY MEMBER"/>
    <property type="match status" value="1"/>
</dbReference>
<protein>
    <submittedName>
        <fullName evidence="7">Protein crumbs</fullName>
    </submittedName>
</protein>
<organism evidence="6 7">
    <name type="scientific">Lingula anatina</name>
    <name type="common">Brachiopod</name>
    <name type="synonym">Lingula unguis</name>
    <dbReference type="NCBI Taxonomy" id="7574"/>
    <lineage>
        <taxon>Eukaryota</taxon>
        <taxon>Metazoa</taxon>
        <taxon>Spiralia</taxon>
        <taxon>Lophotrochozoa</taxon>
        <taxon>Brachiopoda</taxon>
        <taxon>Linguliformea</taxon>
        <taxon>Lingulata</taxon>
        <taxon>Lingulida</taxon>
        <taxon>Linguloidea</taxon>
        <taxon>Lingulidae</taxon>
        <taxon>Lingula</taxon>
    </lineage>
</organism>
<keyword evidence="4" id="KW-0732">Signal</keyword>
<accession>A0A1S3JRT2</accession>
<dbReference type="GO" id="GO:0005112">
    <property type="term" value="F:Notch binding"/>
    <property type="evidence" value="ECO:0007669"/>
    <property type="project" value="TreeGrafter"/>
</dbReference>
<dbReference type="InParanoid" id="A0A1S3JRT2"/>
<dbReference type="GeneID" id="106175302"/>
<dbReference type="KEGG" id="lak:106175302"/>
<feature type="disulfide bond" evidence="1">
    <location>
        <begin position="312"/>
        <end position="321"/>
    </location>
</feature>
<dbReference type="PROSITE" id="PS01186">
    <property type="entry name" value="EGF_2"/>
    <property type="match status" value="1"/>
</dbReference>
<proteinExistence type="predicted"/>
<keyword evidence="3" id="KW-0472">Membrane</keyword>
<dbReference type="InterPro" id="IPR050906">
    <property type="entry name" value="Notch_signaling"/>
</dbReference>
<dbReference type="InterPro" id="IPR000742">
    <property type="entry name" value="EGF"/>
</dbReference>
<feature type="domain" description="EGF-like" evidence="5">
    <location>
        <begin position="285"/>
        <end position="322"/>
    </location>
</feature>
<evidence type="ECO:0000313" key="6">
    <source>
        <dbReference type="Proteomes" id="UP000085678"/>
    </source>
</evidence>
<feature type="disulfide bond" evidence="1">
    <location>
        <begin position="361"/>
        <end position="370"/>
    </location>
</feature>
<sequence>MADVRSYICCFLLAFVGVDSYLVTGQKKAETVYQVDQCGKTINFNNSIILKLKGSGGNAMSDRITCLVHLRSQEPGVKLLVHWELPFDMAIDLQFPLSFDVSNYQSKRRGSDGLAVRSGRSGSPTSYGRIYGVKKEVTGYDMSSDAIVTSIKELYPMFGSRLTDRTISESGVTFDYKGIPEKDEFHAVITAFRDDVAAGDCTAANKRFLCEGTNMCISTELVCNGQNNCKGNNTSDEPSSFSQCARLLGRRCEADCLNGGTCEFNWKGEATCKCSIEYSGSRCQNVGCPSDFCVNGGRCEKDWQGKYTCRDCSPGYTGRKCDTAITPTSKPASDHPCDPNPCYNGGSCETTFYGMDYSCVCTEGYTGKQCDEVEEDIHSSDHSSSGDNNPITVVVVVPTVLIMVAIIGAAFFLKYQRQRRRQRTLQLYSVNSSDQRPLGQPDDQYPAFTPPPGSQYPTQGYPHTYPPPAYDVATA</sequence>
<dbReference type="Proteomes" id="UP000085678">
    <property type="component" value="Unplaced"/>
</dbReference>
<dbReference type="Gene3D" id="2.10.25.10">
    <property type="entry name" value="Laminin"/>
    <property type="match status" value="3"/>
</dbReference>
<keyword evidence="6" id="KW-1185">Reference proteome</keyword>
<evidence type="ECO:0000313" key="7">
    <source>
        <dbReference type="RefSeq" id="XP_013412699.1"/>
    </source>
</evidence>
<evidence type="ECO:0000256" key="1">
    <source>
        <dbReference type="PROSITE-ProRule" id="PRU00076"/>
    </source>
</evidence>
<evidence type="ECO:0000256" key="2">
    <source>
        <dbReference type="SAM" id="MobiDB-lite"/>
    </source>
</evidence>
<keyword evidence="3" id="KW-0812">Transmembrane</keyword>
<keyword evidence="1" id="KW-1015">Disulfide bond</keyword>
<dbReference type="OrthoDB" id="382013at2759"/>
<dbReference type="STRING" id="7574.A0A1S3JRT2"/>
<evidence type="ECO:0000256" key="4">
    <source>
        <dbReference type="SAM" id="SignalP"/>
    </source>
</evidence>
<dbReference type="RefSeq" id="XP_013412699.1">
    <property type="nucleotide sequence ID" value="XM_013557245.1"/>
</dbReference>
<feature type="transmembrane region" description="Helical" evidence="3">
    <location>
        <begin position="391"/>
        <end position="413"/>
    </location>
</feature>
<feature type="disulfide bond" evidence="1">
    <location>
        <begin position="252"/>
        <end position="262"/>
    </location>
</feature>
<evidence type="ECO:0000259" key="5">
    <source>
        <dbReference type="PROSITE" id="PS50026"/>
    </source>
</evidence>
<feature type="domain" description="EGF-like" evidence="5">
    <location>
        <begin position="333"/>
        <end position="371"/>
    </location>
</feature>
<evidence type="ECO:0000256" key="3">
    <source>
        <dbReference type="SAM" id="Phobius"/>
    </source>
</evidence>
<comment type="caution">
    <text evidence="1">Lacks conserved residue(s) required for the propagation of feature annotation.</text>
</comment>
<feature type="disulfide bond" evidence="1">
    <location>
        <begin position="274"/>
        <end position="283"/>
    </location>
</feature>
<dbReference type="CDD" id="cd00054">
    <property type="entry name" value="EGF_CA"/>
    <property type="match status" value="1"/>
</dbReference>
<feature type="domain" description="EGF-like" evidence="5">
    <location>
        <begin position="248"/>
        <end position="284"/>
    </location>
</feature>
<dbReference type="PROSITE" id="PS00022">
    <property type="entry name" value="EGF_1"/>
    <property type="match status" value="2"/>
</dbReference>